<name>T1BTP4_9ZZZZ</name>
<dbReference type="PANTHER" id="PTHR30508:SF1">
    <property type="entry name" value="UPF0051 PROTEIN ABCI8, CHLOROPLASTIC-RELATED"/>
    <property type="match status" value="1"/>
</dbReference>
<accession>T1BTP4</accession>
<evidence type="ECO:0000259" key="2">
    <source>
        <dbReference type="Pfam" id="PF01458"/>
    </source>
</evidence>
<protein>
    <submittedName>
        <fullName evidence="3">SUF system FeS cluster assembly, SufBD</fullName>
    </submittedName>
</protein>
<dbReference type="InterPro" id="IPR037284">
    <property type="entry name" value="SUF_FeS_clus_asmbl_SufBD_sf"/>
</dbReference>
<feature type="non-terminal residue" evidence="3">
    <location>
        <position position="41"/>
    </location>
</feature>
<evidence type="ECO:0000313" key="3">
    <source>
        <dbReference type="EMBL" id="EQD71923.1"/>
    </source>
</evidence>
<dbReference type="SUPFAM" id="SSF101960">
    <property type="entry name" value="Stabilizer of iron transporter SufD"/>
    <property type="match status" value="1"/>
</dbReference>
<reference evidence="3" key="2">
    <citation type="journal article" date="2014" name="ISME J.">
        <title>Microbial stratification in low pH oxic and suboxic macroscopic growths along an acid mine drainage.</title>
        <authorList>
            <person name="Mendez-Garcia C."/>
            <person name="Mesa V."/>
            <person name="Sprenger R.R."/>
            <person name="Richter M."/>
            <person name="Diez M.S."/>
            <person name="Solano J."/>
            <person name="Bargiela R."/>
            <person name="Golyshina O.V."/>
            <person name="Manteca A."/>
            <person name="Ramos J.L."/>
            <person name="Gallego J.R."/>
            <person name="Llorente I."/>
            <person name="Martins Dos Santos V.A."/>
            <person name="Jensen O.N."/>
            <person name="Pelaez A.I."/>
            <person name="Sanchez J."/>
            <person name="Ferrer M."/>
        </authorList>
    </citation>
    <scope>NUCLEOTIDE SEQUENCE</scope>
</reference>
<organism evidence="3">
    <name type="scientific">mine drainage metagenome</name>
    <dbReference type="NCBI Taxonomy" id="410659"/>
    <lineage>
        <taxon>unclassified sequences</taxon>
        <taxon>metagenomes</taxon>
        <taxon>ecological metagenomes</taxon>
    </lineage>
</organism>
<proteinExistence type="inferred from homology"/>
<dbReference type="GO" id="GO:0016226">
    <property type="term" value="P:iron-sulfur cluster assembly"/>
    <property type="evidence" value="ECO:0007669"/>
    <property type="project" value="InterPro"/>
</dbReference>
<dbReference type="InterPro" id="IPR055346">
    <property type="entry name" value="Fe-S_cluster_assembly_SufBD"/>
</dbReference>
<evidence type="ECO:0000256" key="1">
    <source>
        <dbReference type="ARBA" id="ARBA00043967"/>
    </source>
</evidence>
<dbReference type="Pfam" id="PF01458">
    <property type="entry name" value="SUFBD_core"/>
    <property type="match status" value="1"/>
</dbReference>
<dbReference type="PANTHER" id="PTHR30508">
    <property type="entry name" value="FES CLUSTER ASSEMBLY PROTEIN SUF"/>
    <property type="match status" value="1"/>
</dbReference>
<reference evidence="3" key="1">
    <citation type="submission" date="2013-08" db="EMBL/GenBank/DDBJ databases">
        <authorList>
            <person name="Mendez C."/>
            <person name="Richter M."/>
            <person name="Ferrer M."/>
            <person name="Sanchez J."/>
        </authorList>
    </citation>
    <scope>NUCLEOTIDE SEQUENCE</scope>
</reference>
<comment type="similarity">
    <text evidence="1">Belongs to the iron-sulfur cluster assembly SufBD family.</text>
</comment>
<feature type="domain" description="SUF system FeS cluster assembly SufBD core" evidence="2">
    <location>
        <begin position="3"/>
        <end position="40"/>
    </location>
</feature>
<sequence length="41" mass="4707">MALPGSRITYTTIQNWSNNVYNLVTKRARAETEAHVEWIDG</sequence>
<comment type="caution">
    <text evidence="3">The sequence shown here is derived from an EMBL/GenBank/DDBJ whole genome shotgun (WGS) entry which is preliminary data.</text>
</comment>
<dbReference type="InterPro" id="IPR000825">
    <property type="entry name" value="SUF_FeS_clus_asmbl_SufBD_core"/>
</dbReference>
<dbReference type="EMBL" id="AUZY01002627">
    <property type="protein sequence ID" value="EQD71923.1"/>
    <property type="molecule type" value="Genomic_DNA"/>
</dbReference>
<gene>
    <name evidence="3" type="ORF">B1B_04184</name>
</gene>
<dbReference type="AlphaFoldDB" id="T1BTP4"/>